<comment type="caution">
    <text evidence="1">The sequence shown here is derived from an EMBL/GenBank/DDBJ whole genome shotgun (WGS) entry which is preliminary data.</text>
</comment>
<dbReference type="Proteomes" id="UP000219327">
    <property type="component" value="Unassembled WGS sequence"/>
</dbReference>
<accession>A0A2A5WMG0</accession>
<sequence length="65" mass="7301">MLRTDGSRFKRQYIAVADDSLVERGGRVKGYEFAKGQYVLCTDVEVPETEINDAELALAVQLVEH</sequence>
<evidence type="ECO:0000313" key="2">
    <source>
        <dbReference type="Proteomes" id="UP000219327"/>
    </source>
</evidence>
<proteinExistence type="predicted"/>
<organism evidence="1 2">
    <name type="scientific">OM182 bacterium MED-G24</name>
    <dbReference type="NCBI Taxonomy" id="1986255"/>
    <lineage>
        <taxon>Bacteria</taxon>
        <taxon>Pseudomonadati</taxon>
        <taxon>Pseudomonadota</taxon>
        <taxon>Gammaproteobacteria</taxon>
        <taxon>OMG group</taxon>
        <taxon>OM182 clade</taxon>
    </lineage>
</organism>
<reference evidence="1 2" key="1">
    <citation type="submission" date="2017-08" db="EMBL/GenBank/DDBJ databases">
        <title>Fine stratification of microbial communities through a metagenomic profile of the photic zone.</title>
        <authorList>
            <person name="Haro-Moreno J.M."/>
            <person name="Lopez-Perez M."/>
            <person name="De La Torre J."/>
            <person name="Picazo A."/>
            <person name="Camacho A."/>
            <person name="Rodriguez-Valera F."/>
        </authorList>
    </citation>
    <scope>NUCLEOTIDE SEQUENCE [LARGE SCALE GENOMIC DNA]</scope>
    <source>
        <strain evidence="1">MED-G24</strain>
    </source>
</reference>
<gene>
    <name evidence="1" type="ORF">CNE99_07885</name>
</gene>
<dbReference type="AlphaFoldDB" id="A0A2A5WMG0"/>
<dbReference type="EMBL" id="NTKD01000045">
    <property type="protein sequence ID" value="PDH37725.1"/>
    <property type="molecule type" value="Genomic_DNA"/>
</dbReference>
<protein>
    <submittedName>
        <fullName evidence="1">Uncharacterized protein</fullName>
    </submittedName>
</protein>
<name>A0A2A5WMG0_9GAMM</name>
<evidence type="ECO:0000313" key="1">
    <source>
        <dbReference type="EMBL" id="PDH37725.1"/>
    </source>
</evidence>